<protein>
    <recommendedName>
        <fullName evidence="3">Secreted protein</fullName>
    </recommendedName>
</protein>
<gene>
    <name evidence="1" type="ORF">QE152_g35015</name>
</gene>
<keyword evidence="2" id="KW-1185">Reference proteome</keyword>
<comment type="caution">
    <text evidence="1">The sequence shown here is derived from an EMBL/GenBank/DDBJ whole genome shotgun (WGS) entry which is preliminary data.</text>
</comment>
<dbReference type="AlphaFoldDB" id="A0AAW1IST3"/>
<evidence type="ECO:0000313" key="2">
    <source>
        <dbReference type="Proteomes" id="UP001458880"/>
    </source>
</evidence>
<sequence>MSKSLLISVTAVHSFMHIQHARPHLIEVERISFSIKETRVAFRHFAVPHQSSWFSCTQPTTYQQLLRETVKEVKDTRKVPS</sequence>
<evidence type="ECO:0000313" key="1">
    <source>
        <dbReference type="EMBL" id="KAK9692654.1"/>
    </source>
</evidence>
<dbReference type="EMBL" id="JASPKY010000573">
    <property type="protein sequence ID" value="KAK9692654.1"/>
    <property type="molecule type" value="Genomic_DNA"/>
</dbReference>
<name>A0AAW1IST3_POPJA</name>
<proteinExistence type="predicted"/>
<reference evidence="1 2" key="1">
    <citation type="journal article" date="2024" name="BMC Genomics">
        <title>De novo assembly and annotation of Popillia japonica's genome with initial clues to its potential as an invasive pest.</title>
        <authorList>
            <person name="Cucini C."/>
            <person name="Boschi S."/>
            <person name="Funari R."/>
            <person name="Cardaioli E."/>
            <person name="Iannotti N."/>
            <person name="Marturano G."/>
            <person name="Paoli F."/>
            <person name="Bruttini M."/>
            <person name="Carapelli A."/>
            <person name="Frati F."/>
            <person name="Nardi F."/>
        </authorList>
    </citation>
    <scope>NUCLEOTIDE SEQUENCE [LARGE SCALE GENOMIC DNA]</scope>
    <source>
        <strain evidence="1">DMR45628</strain>
    </source>
</reference>
<evidence type="ECO:0008006" key="3">
    <source>
        <dbReference type="Google" id="ProtNLM"/>
    </source>
</evidence>
<organism evidence="1 2">
    <name type="scientific">Popillia japonica</name>
    <name type="common">Japanese beetle</name>
    <dbReference type="NCBI Taxonomy" id="7064"/>
    <lineage>
        <taxon>Eukaryota</taxon>
        <taxon>Metazoa</taxon>
        <taxon>Ecdysozoa</taxon>
        <taxon>Arthropoda</taxon>
        <taxon>Hexapoda</taxon>
        <taxon>Insecta</taxon>
        <taxon>Pterygota</taxon>
        <taxon>Neoptera</taxon>
        <taxon>Endopterygota</taxon>
        <taxon>Coleoptera</taxon>
        <taxon>Polyphaga</taxon>
        <taxon>Scarabaeiformia</taxon>
        <taxon>Scarabaeidae</taxon>
        <taxon>Rutelinae</taxon>
        <taxon>Popillia</taxon>
    </lineage>
</organism>
<accession>A0AAW1IST3</accession>
<dbReference type="Proteomes" id="UP001458880">
    <property type="component" value="Unassembled WGS sequence"/>
</dbReference>